<proteinExistence type="predicted"/>
<protein>
    <recommendedName>
        <fullName evidence="6">Protein OSB1, mitochondrial</fullName>
    </recommendedName>
</protein>
<feature type="compositionally biased region" description="Basic and acidic residues" evidence="3">
    <location>
        <begin position="203"/>
        <end position="215"/>
    </location>
</feature>
<evidence type="ECO:0000313" key="4">
    <source>
        <dbReference type="EMBL" id="KAJ9166181.1"/>
    </source>
</evidence>
<dbReference type="InterPro" id="IPR011344">
    <property type="entry name" value="ssDNA-bd"/>
</dbReference>
<sequence>MKASRPFQFLIRNVSRCSLQGLASFSSYSSANPRSLNFSTDEDDVDVEVEEGGSSVYRHALRQQRPTTIRWQPQLENSVSFIGWVDRPLEVYKTKNDHFGAYTFINVKNPDNSNRTFRMQVEMWDDMAKMGIQHLKQNDTIYVSGHLGSYKKADGNGNHVSCYKIIVKDLCYVAQCDQGPVCQKREESQSKAFQKSAESQSKPSERTKESKSGRGELGLESRKDLLYLWQLFFCKPYEWWDKRKNKQNSSSPDFKHKYTGENLWLRPDDPPWVKRQLQLLDLEMAKQRHALGVCEFGMERTSQLHLWHVFFRSPHEWWDNRQNKKNSRLPDFKHKFSGEALWMSEDDPPWVKRQLQFHDSKMAKQCQAENIFKWNFDGGELI</sequence>
<keyword evidence="5" id="KW-1185">Reference proteome</keyword>
<name>A0ABQ9LE38_HEVBR</name>
<evidence type="ECO:0000256" key="3">
    <source>
        <dbReference type="SAM" id="MobiDB-lite"/>
    </source>
</evidence>
<evidence type="ECO:0000256" key="2">
    <source>
        <dbReference type="PROSITE-ProRule" id="PRU00252"/>
    </source>
</evidence>
<evidence type="ECO:0000313" key="5">
    <source>
        <dbReference type="Proteomes" id="UP001174677"/>
    </source>
</evidence>
<organism evidence="4 5">
    <name type="scientific">Hevea brasiliensis</name>
    <name type="common">Para rubber tree</name>
    <name type="synonym">Siphonia brasiliensis</name>
    <dbReference type="NCBI Taxonomy" id="3981"/>
    <lineage>
        <taxon>Eukaryota</taxon>
        <taxon>Viridiplantae</taxon>
        <taxon>Streptophyta</taxon>
        <taxon>Embryophyta</taxon>
        <taxon>Tracheophyta</taxon>
        <taxon>Spermatophyta</taxon>
        <taxon>Magnoliopsida</taxon>
        <taxon>eudicotyledons</taxon>
        <taxon>Gunneridae</taxon>
        <taxon>Pentapetalae</taxon>
        <taxon>rosids</taxon>
        <taxon>fabids</taxon>
        <taxon>Malpighiales</taxon>
        <taxon>Euphorbiaceae</taxon>
        <taxon>Crotonoideae</taxon>
        <taxon>Micrandreae</taxon>
        <taxon>Hevea</taxon>
    </lineage>
</organism>
<accession>A0ABQ9LE38</accession>
<reference evidence="4 5" key="1">
    <citation type="journal article" date="2023" name="Plant Biotechnol. J.">
        <title>Chromosome-level wild Hevea brasiliensis genome provides new tools for genomic-assisted breeding and valuable loci to elevate rubber yield.</title>
        <authorList>
            <person name="Cheng H."/>
            <person name="Song X."/>
            <person name="Hu Y."/>
            <person name="Wu T."/>
            <person name="Yang Q."/>
            <person name="An Z."/>
            <person name="Feng S."/>
            <person name="Deng Z."/>
            <person name="Wu W."/>
            <person name="Zeng X."/>
            <person name="Tu M."/>
            <person name="Wang X."/>
            <person name="Huang H."/>
        </authorList>
    </citation>
    <scope>NUCLEOTIDE SEQUENCE [LARGE SCALE GENOMIC DNA]</scope>
    <source>
        <strain evidence="4">MT/VB/25A 57/8</strain>
    </source>
</reference>
<dbReference type="PANTHER" id="PTHR10302:SF18">
    <property type="entry name" value="PROTEIN OSB1, MITOCHONDRIAL"/>
    <property type="match status" value="1"/>
</dbReference>
<dbReference type="Pfam" id="PF00436">
    <property type="entry name" value="SSB"/>
    <property type="match status" value="1"/>
</dbReference>
<dbReference type="InterPro" id="IPR000424">
    <property type="entry name" value="Primosome_PriB/ssb"/>
</dbReference>
<comment type="caution">
    <text evidence="4">The sequence shown here is derived from an EMBL/GenBank/DDBJ whole genome shotgun (WGS) entry which is preliminary data.</text>
</comment>
<dbReference type="PROSITE" id="PS50935">
    <property type="entry name" value="SSB"/>
    <property type="match status" value="1"/>
</dbReference>
<dbReference type="PANTHER" id="PTHR10302">
    <property type="entry name" value="SINGLE-STRANDED DNA-BINDING PROTEIN"/>
    <property type="match status" value="1"/>
</dbReference>
<gene>
    <name evidence="4" type="ORF">P3X46_020965</name>
</gene>
<feature type="region of interest" description="Disordered" evidence="3">
    <location>
        <begin position="192"/>
        <end position="215"/>
    </location>
</feature>
<keyword evidence="1 2" id="KW-0238">DNA-binding</keyword>
<dbReference type="EMBL" id="JARPOI010000012">
    <property type="protein sequence ID" value="KAJ9166181.1"/>
    <property type="molecule type" value="Genomic_DNA"/>
</dbReference>
<dbReference type="InterPro" id="IPR012340">
    <property type="entry name" value="NA-bd_OB-fold"/>
</dbReference>
<dbReference type="Gene3D" id="2.40.50.140">
    <property type="entry name" value="Nucleic acid-binding proteins"/>
    <property type="match status" value="1"/>
</dbReference>
<evidence type="ECO:0000256" key="1">
    <source>
        <dbReference type="ARBA" id="ARBA00023125"/>
    </source>
</evidence>
<dbReference type="Proteomes" id="UP001174677">
    <property type="component" value="Chromosome 12"/>
</dbReference>
<evidence type="ECO:0008006" key="6">
    <source>
        <dbReference type="Google" id="ProtNLM"/>
    </source>
</evidence>
<dbReference type="SUPFAM" id="SSF50249">
    <property type="entry name" value="Nucleic acid-binding proteins"/>
    <property type="match status" value="1"/>
</dbReference>
<feature type="compositionally biased region" description="Polar residues" evidence="3">
    <location>
        <begin position="192"/>
        <end position="202"/>
    </location>
</feature>